<dbReference type="InterPro" id="IPR002227">
    <property type="entry name" value="Tyrosinase_Cu-bd"/>
</dbReference>
<dbReference type="Pfam" id="PF00264">
    <property type="entry name" value="Tyrosinase"/>
    <property type="match status" value="1"/>
</dbReference>
<evidence type="ECO:0000313" key="2">
    <source>
        <dbReference type="EMBL" id="MES1921394.1"/>
    </source>
</evidence>
<feature type="domain" description="Tyrosinase copper-binding" evidence="1">
    <location>
        <begin position="34"/>
        <end position="72"/>
    </location>
</feature>
<gene>
    <name evidence="2" type="primary">MMP23B</name>
    <name evidence="2" type="ORF">MHBO_002925</name>
</gene>
<keyword evidence="2" id="KW-0560">Oxidoreductase</keyword>
<dbReference type="EMBL" id="JBDODL010001305">
    <property type="protein sequence ID" value="MES1921394.1"/>
    <property type="molecule type" value="Genomic_DNA"/>
</dbReference>
<dbReference type="InterPro" id="IPR008922">
    <property type="entry name" value="Di-copper_centre_dom_sf"/>
</dbReference>
<protein>
    <submittedName>
        <fullName evidence="2">Metalloendopeptidase activity</fullName>
        <ecNumber evidence="2">1.14.18.1</ecNumber>
    </submittedName>
</protein>
<name>A0ABV2ANZ3_9EUKA</name>
<dbReference type="Proteomes" id="UP001439008">
    <property type="component" value="Unassembled WGS sequence"/>
</dbReference>
<dbReference type="GO" id="GO:0004503">
    <property type="term" value="F:tyrosinase activity"/>
    <property type="evidence" value="ECO:0007669"/>
    <property type="project" value="UniProtKB-EC"/>
</dbReference>
<dbReference type="SUPFAM" id="SSF48056">
    <property type="entry name" value="Di-copper centre-containing domain"/>
    <property type="match status" value="1"/>
</dbReference>
<dbReference type="Gene3D" id="1.10.1280.10">
    <property type="entry name" value="Di-copper center containing domain from catechol oxidase"/>
    <property type="match status" value="1"/>
</dbReference>
<reference evidence="2 3" key="1">
    <citation type="journal article" date="2024" name="BMC Biol.">
        <title>Comparative genomics of Ascetosporea gives new insight into the evolutionary basis for animal parasitism in Rhizaria.</title>
        <authorList>
            <person name="Hiltunen Thoren M."/>
            <person name="Onut-Brannstrom I."/>
            <person name="Alfjorden A."/>
            <person name="Peckova H."/>
            <person name="Swords F."/>
            <person name="Hooper C."/>
            <person name="Holzer A.S."/>
            <person name="Bass D."/>
            <person name="Burki F."/>
        </authorList>
    </citation>
    <scope>NUCLEOTIDE SEQUENCE [LARGE SCALE GENOMIC DNA]</scope>
    <source>
        <strain evidence="2">20-A016</strain>
    </source>
</reference>
<organism evidence="2 3">
    <name type="scientific">Bonamia ostreae</name>
    <dbReference type="NCBI Taxonomy" id="126728"/>
    <lineage>
        <taxon>Eukaryota</taxon>
        <taxon>Sar</taxon>
        <taxon>Rhizaria</taxon>
        <taxon>Endomyxa</taxon>
        <taxon>Ascetosporea</taxon>
        <taxon>Haplosporida</taxon>
        <taxon>Bonamia</taxon>
    </lineage>
</organism>
<keyword evidence="3" id="KW-1185">Reference proteome</keyword>
<accession>A0ABV2ANZ3</accession>
<comment type="caution">
    <text evidence="2">The sequence shown here is derived from an EMBL/GenBank/DDBJ whole genome shotgun (WGS) entry which is preliminary data.</text>
</comment>
<sequence>MVSIRRNIKNLSHKQKLRVVNAIAKMMEPQRGGSEYEKLAVLHTNYCAHGVESFPVWHRIYIAIFEASMQVLLLIDSFTLKIVKFVTLINLF</sequence>
<dbReference type="EC" id="1.14.18.1" evidence="2"/>
<evidence type="ECO:0000313" key="3">
    <source>
        <dbReference type="Proteomes" id="UP001439008"/>
    </source>
</evidence>
<proteinExistence type="predicted"/>
<evidence type="ECO:0000259" key="1">
    <source>
        <dbReference type="Pfam" id="PF00264"/>
    </source>
</evidence>